<protein>
    <recommendedName>
        <fullName evidence="6">Arf-GAP domain-containing protein</fullName>
    </recommendedName>
</protein>
<dbReference type="Proteomes" id="UP000507222">
    <property type="component" value="Unassembled WGS sequence"/>
</dbReference>
<name>A0A6J5XHB1_PRUAR</name>
<organism evidence="8 10">
    <name type="scientific">Prunus armeniaca</name>
    <name type="common">Apricot</name>
    <name type="synonym">Armeniaca vulgaris</name>
    <dbReference type="NCBI Taxonomy" id="36596"/>
    <lineage>
        <taxon>Eukaryota</taxon>
        <taxon>Viridiplantae</taxon>
        <taxon>Streptophyta</taxon>
        <taxon>Embryophyta</taxon>
        <taxon>Tracheophyta</taxon>
        <taxon>Spermatophyta</taxon>
        <taxon>Magnoliopsida</taxon>
        <taxon>eudicotyledons</taxon>
        <taxon>Gunneridae</taxon>
        <taxon>Pentapetalae</taxon>
        <taxon>rosids</taxon>
        <taxon>fabids</taxon>
        <taxon>Rosales</taxon>
        <taxon>Rosaceae</taxon>
        <taxon>Amygdaloideae</taxon>
        <taxon>Amygdaleae</taxon>
        <taxon>Prunus</taxon>
    </lineage>
</organism>
<dbReference type="InterPro" id="IPR001164">
    <property type="entry name" value="ArfGAP_dom"/>
</dbReference>
<reference evidence="8 9" key="2">
    <citation type="submission" date="2020-05" db="EMBL/GenBank/DDBJ databases">
        <authorList>
            <person name="Campoy J."/>
            <person name="Schneeberger K."/>
            <person name="Spophaly S."/>
        </authorList>
    </citation>
    <scope>NUCLEOTIDE SEQUENCE [LARGE SCALE GENOMIC DNA]</scope>
    <source>
        <strain evidence="8">PruArmRojPasFocal</strain>
    </source>
</reference>
<evidence type="ECO:0000256" key="2">
    <source>
        <dbReference type="ARBA" id="ARBA00022723"/>
    </source>
</evidence>
<keyword evidence="10" id="KW-1185">Reference proteome</keyword>
<feature type="domain" description="Arf-GAP" evidence="6">
    <location>
        <begin position="16"/>
        <end position="130"/>
    </location>
</feature>
<evidence type="ECO:0000256" key="4">
    <source>
        <dbReference type="ARBA" id="ARBA00022833"/>
    </source>
</evidence>
<evidence type="ECO:0000259" key="6">
    <source>
        <dbReference type="PROSITE" id="PS50115"/>
    </source>
</evidence>
<dbReference type="PANTHER" id="PTHR46419">
    <property type="entry name" value="ADP-RIBOSYLATION FACTOR GTPASE-ACTIVATING PROTEIN AGD5"/>
    <property type="match status" value="1"/>
</dbReference>
<keyword evidence="4" id="KW-0862">Zinc</keyword>
<reference evidence="10" key="1">
    <citation type="journal article" date="2020" name="Genome Biol.">
        <title>Gamete binning: chromosome-level and haplotype-resolved genome assembly enabled by high-throughput single-cell sequencing of gamete genomes.</title>
        <authorList>
            <person name="Campoy J.A."/>
            <person name="Sun H."/>
            <person name="Goel M."/>
            <person name="Jiao W.-B."/>
            <person name="Folz-Donahue K."/>
            <person name="Wang N."/>
            <person name="Rubio M."/>
            <person name="Liu C."/>
            <person name="Kukat C."/>
            <person name="Ruiz D."/>
            <person name="Huettel B."/>
            <person name="Schneeberger K."/>
        </authorList>
    </citation>
    <scope>NUCLEOTIDE SEQUENCE [LARGE SCALE GENOMIC DNA]</scope>
    <source>
        <strain evidence="10">cv. Rojo Pasion</strain>
    </source>
</reference>
<dbReference type="InterPro" id="IPR038508">
    <property type="entry name" value="ArfGAP_dom_sf"/>
</dbReference>
<dbReference type="Gene3D" id="1.10.220.150">
    <property type="entry name" value="Arf GTPase activating protein"/>
    <property type="match status" value="1"/>
</dbReference>
<dbReference type="OrthoDB" id="10266696at2759"/>
<dbReference type="PANTHER" id="PTHR46419:SF3">
    <property type="entry name" value="ADP-RIBOSYLATION FACTOR GTPASE-ACTIVATING PROTEIN AGD15-RELATED"/>
    <property type="match status" value="1"/>
</dbReference>
<keyword evidence="2" id="KW-0479">Metal-binding</keyword>
<dbReference type="AlphaFoldDB" id="A0A6J5XHB1"/>
<evidence type="ECO:0000313" key="9">
    <source>
        <dbReference type="Proteomes" id="UP000507222"/>
    </source>
</evidence>
<keyword evidence="3 5" id="KW-0863">Zinc-finger</keyword>
<dbReference type="SMART" id="SM00105">
    <property type="entry name" value="ArfGap"/>
    <property type="match status" value="1"/>
</dbReference>
<dbReference type="Proteomes" id="UP000507245">
    <property type="component" value="Unassembled WGS sequence"/>
</dbReference>
<dbReference type="EMBL" id="CAEKDK010000005">
    <property type="protein sequence ID" value="CAB4281611.1"/>
    <property type="molecule type" value="Genomic_DNA"/>
</dbReference>
<keyword evidence="1" id="KW-0343">GTPase activation</keyword>
<evidence type="ECO:0000256" key="1">
    <source>
        <dbReference type="ARBA" id="ARBA00022468"/>
    </source>
</evidence>
<gene>
    <name evidence="7" type="ORF">CURHAP_LOCUS34716</name>
    <name evidence="8" type="ORF">ORAREDHAP_LOCUS34161</name>
</gene>
<dbReference type="EMBL" id="CAEKKB010000005">
    <property type="protein sequence ID" value="CAB4311903.1"/>
    <property type="molecule type" value="Genomic_DNA"/>
</dbReference>
<sequence length="307" mass="34231">MNDKASVSKELNAKHSKILEGLLKLPQNRECADCRSKAPRWASVNLGIFICMQCSGIHRSLGVHISKVRSTTLDTWLPEQVAFMESVGNEKANSYWEKELPAHFERSEIEKFIRAKYEGKMWVAKNAKQPAPKLVEMSISSNKLVEGGATSEVPKKTRRHSLEEAVLSKHLGQSAPSVARSRGISLDLNHKFTTSPPPNGPPPMMECDTASNKSNGTTDLFSLLYVPDAKQDYPTPPRWQTFDYLLHSELSNPNQFLQEKIFLSEAHGITGVGSVYSYRTVLTGYIPLHQDAYSIPSSLANPSMEQE</sequence>
<dbReference type="PROSITE" id="PS50115">
    <property type="entry name" value="ARFGAP"/>
    <property type="match status" value="1"/>
</dbReference>
<dbReference type="InterPro" id="IPR044520">
    <property type="entry name" value="ARF_GAP_AGD5/15"/>
</dbReference>
<evidence type="ECO:0000256" key="3">
    <source>
        <dbReference type="ARBA" id="ARBA00022771"/>
    </source>
</evidence>
<proteinExistence type="predicted"/>
<dbReference type="InterPro" id="IPR037278">
    <property type="entry name" value="ARFGAP/RecO"/>
</dbReference>
<evidence type="ECO:0000313" key="8">
    <source>
        <dbReference type="EMBL" id="CAB4311903.1"/>
    </source>
</evidence>
<dbReference type="PRINTS" id="PR00405">
    <property type="entry name" value="REVINTRACTNG"/>
</dbReference>
<dbReference type="GO" id="GO:0008270">
    <property type="term" value="F:zinc ion binding"/>
    <property type="evidence" value="ECO:0007669"/>
    <property type="project" value="UniProtKB-KW"/>
</dbReference>
<dbReference type="FunFam" id="1.10.220.150:FF:000009">
    <property type="entry name" value="stromal membrane-associated protein 1 isoform X1"/>
    <property type="match status" value="1"/>
</dbReference>
<accession>A0A6J5XHB1</accession>
<dbReference type="Pfam" id="PF01412">
    <property type="entry name" value="ArfGap"/>
    <property type="match status" value="1"/>
</dbReference>
<evidence type="ECO:0000256" key="5">
    <source>
        <dbReference type="PROSITE-ProRule" id="PRU00288"/>
    </source>
</evidence>
<evidence type="ECO:0000313" key="7">
    <source>
        <dbReference type="EMBL" id="CAB4281611.1"/>
    </source>
</evidence>
<dbReference type="SUPFAM" id="SSF57863">
    <property type="entry name" value="ArfGap/RecO-like zinc finger"/>
    <property type="match status" value="1"/>
</dbReference>
<dbReference type="CDD" id="cd08204">
    <property type="entry name" value="ArfGap"/>
    <property type="match status" value="1"/>
</dbReference>
<dbReference type="GO" id="GO:0005096">
    <property type="term" value="F:GTPase activator activity"/>
    <property type="evidence" value="ECO:0007669"/>
    <property type="project" value="UniProtKB-KW"/>
</dbReference>
<evidence type="ECO:0000313" key="10">
    <source>
        <dbReference type="Proteomes" id="UP000507245"/>
    </source>
</evidence>